<protein>
    <submittedName>
        <fullName evidence="2">Uncharacterized protein</fullName>
    </submittedName>
</protein>
<dbReference type="EMBL" id="PYGF01000010">
    <property type="protein sequence ID" value="PSL02237.1"/>
    <property type="molecule type" value="Genomic_DNA"/>
</dbReference>
<keyword evidence="1" id="KW-0472">Membrane</keyword>
<keyword evidence="1" id="KW-0812">Transmembrane</keyword>
<organism evidence="2 3">
    <name type="scientific">Cecembia rubra</name>
    <dbReference type="NCBI Taxonomy" id="1485585"/>
    <lineage>
        <taxon>Bacteria</taxon>
        <taxon>Pseudomonadati</taxon>
        <taxon>Bacteroidota</taxon>
        <taxon>Cytophagia</taxon>
        <taxon>Cytophagales</taxon>
        <taxon>Cyclobacteriaceae</taxon>
        <taxon>Cecembia</taxon>
    </lineage>
</organism>
<dbReference type="Proteomes" id="UP000240708">
    <property type="component" value="Unassembled WGS sequence"/>
</dbReference>
<evidence type="ECO:0000313" key="3">
    <source>
        <dbReference type="Proteomes" id="UP000240708"/>
    </source>
</evidence>
<gene>
    <name evidence="2" type="ORF">CLV48_11019</name>
</gene>
<sequence>MKFISNNWKVVFTVVCLIIILPLIFYWVNFGSATLSSDFKSWVDFSNFWSPFLVTALTIILAYISWQSLEIVKLKEKPIVIVEKRSKKEGGKEFLTIRNVGNGPALEIKLFIGVKKDELIDFNTFLINHGISGYLEDIHIRCSFHYLVPEFGLSNSELVYIDWQDNIEKIAVVYTDIYGTTKTVTWNQQETRFYDQDLFGIDMNGFKKKENIYQKNKSGDRDYKQVFSLPEVGEKKENSWVLT</sequence>
<dbReference type="RefSeq" id="WP_106568266.1">
    <property type="nucleotide sequence ID" value="NZ_PYGF01000010.1"/>
</dbReference>
<name>A0A2P8DYI6_9BACT</name>
<feature type="transmembrane region" description="Helical" evidence="1">
    <location>
        <begin position="7"/>
        <end position="28"/>
    </location>
</feature>
<feature type="transmembrane region" description="Helical" evidence="1">
    <location>
        <begin position="48"/>
        <end position="66"/>
    </location>
</feature>
<comment type="caution">
    <text evidence="2">The sequence shown here is derived from an EMBL/GenBank/DDBJ whole genome shotgun (WGS) entry which is preliminary data.</text>
</comment>
<keyword evidence="1" id="KW-1133">Transmembrane helix</keyword>
<dbReference type="AlphaFoldDB" id="A0A2P8DYI6"/>
<evidence type="ECO:0000256" key="1">
    <source>
        <dbReference type="SAM" id="Phobius"/>
    </source>
</evidence>
<accession>A0A2P8DYI6</accession>
<keyword evidence="3" id="KW-1185">Reference proteome</keyword>
<reference evidence="2 3" key="1">
    <citation type="submission" date="2018-03" db="EMBL/GenBank/DDBJ databases">
        <title>Genomic Encyclopedia of Archaeal and Bacterial Type Strains, Phase II (KMG-II): from individual species to whole genera.</title>
        <authorList>
            <person name="Goeker M."/>
        </authorList>
    </citation>
    <scope>NUCLEOTIDE SEQUENCE [LARGE SCALE GENOMIC DNA]</scope>
    <source>
        <strain evidence="2 3">DSM 28057</strain>
    </source>
</reference>
<dbReference type="OrthoDB" id="2374978at2"/>
<proteinExistence type="predicted"/>
<evidence type="ECO:0000313" key="2">
    <source>
        <dbReference type="EMBL" id="PSL02237.1"/>
    </source>
</evidence>